<dbReference type="RefSeq" id="WP_138235779.1">
    <property type="nucleotide sequence ID" value="NZ_CP185860.1"/>
</dbReference>
<dbReference type="Pfam" id="PF04237">
    <property type="entry name" value="YjbR"/>
    <property type="match status" value="1"/>
</dbReference>
<gene>
    <name evidence="1" type="ORF">FDY93_10855</name>
</gene>
<comment type="caution">
    <text evidence="1">The sequence shown here is derived from an EMBL/GenBank/DDBJ whole genome shotgun (WGS) entry which is preliminary data.</text>
</comment>
<dbReference type="Proteomes" id="UP000306791">
    <property type="component" value="Unassembled WGS sequence"/>
</dbReference>
<organism evidence="1 2">
    <name type="scientific">Microbulbifer harenosus</name>
    <dbReference type="NCBI Taxonomy" id="2576840"/>
    <lineage>
        <taxon>Bacteria</taxon>
        <taxon>Pseudomonadati</taxon>
        <taxon>Pseudomonadota</taxon>
        <taxon>Gammaproteobacteria</taxon>
        <taxon>Cellvibrionales</taxon>
        <taxon>Microbulbiferaceae</taxon>
        <taxon>Microbulbifer</taxon>
    </lineage>
</organism>
<evidence type="ECO:0008006" key="3">
    <source>
        <dbReference type="Google" id="ProtNLM"/>
    </source>
</evidence>
<evidence type="ECO:0000313" key="2">
    <source>
        <dbReference type="Proteomes" id="UP000306791"/>
    </source>
</evidence>
<dbReference type="InterPro" id="IPR058532">
    <property type="entry name" value="YjbR/MT2646/Rv2570-like"/>
</dbReference>
<sequence>MDVAETKEYCRSFSGAREEELGYPRNILSFSVGGKKFAYFKTSEPEQWRFSVRVSSDRYLELTDQVGINPARYMHRFHWITIVDVGSWPSELVRELVRWSYGKAVSGLSKKAREAAGA</sequence>
<evidence type="ECO:0000313" key="1">
    <source>
        <dbReference type="EMBL" id="TLM76871.1"/>
    </source>
</evidence>
<accession>A0ABY2UIX2</accession>
<protein>
    <recommendedName>
        <fullName evidence="3">MmcQ/YjbR family DNA-binding protein</fullName>
    </recommendedName>
</protein>
<keyword evidence="2" id="KW-1185">Reference proteome</keyword>
<dbReference type="InterPro" id="IPR038056">
    <property type="entry name" value="YjbR-like_sf"/>
</dbReference>
<dbReference type="Gene3D" id="3.90.1150.30">
    <property type="match status" value="1"/>
</dbReference>
<dbReference type="EMBL" id="VANI01000011">
    <property type="protein sequence ID" value="TLM76871.1"/>
    <property type="molecule type" value="Genomic_DNA"/>
</dbReference>
<reference evidence="1 2" key="1">
    <citation type="submission" date="2019-05" db="EMBL/GenBank/DDBJ databases">
        <title>Microbulbifer harenosus sp. nov., an alginate-degrading bacterium isolated from coastal sand.</title>
        <authorList>
            <person name="Huang H."/>
            <person name="Mo K."/>
            <person name="Bao S."/>
        </authorList>
    </citation>
    <scope>NUCLEOTIDE SEQUENCE [LARGE SCALE GENOMIC DNA]</scope>
    <source>
        <strain evidence="1 2">HB161719</strain>
    </source>
</reference>
<proteinExistence type="predicted"/>
<dbReference type="SUPFAM" id="SSF142906">
    <property type="entry name" value="YjbR-like"/>
    <property type="match status" value="1"/>
</dbReference>
<name>A0ABY2UIX2_9GAMM</name>
<dbReference type="InterPro" id="IPR007351">
    <property type="entry name" value="YjbR"/>
</dbReference>
<dbReference type="PANTHER" id="PTHR35145:SF1">
    <property type="entry name" value="CYTOPLASMIC PROTEIN"/>
    <property type="match status" value="1"/>
</dbReference>
<dbReference type="PANTHER" id="PTHR35145">
    <property type="entry name" value="CYTOPLASMIC PROTEIN-RELATED"/>
    <property type="match status" value="1"/>
</dbReference>